<sequence length="185" mass="20667">VLRTLILISAVLILLSVPYKLIAEGEQTSIDKQKEKANSNQKGEEGLIVCEHADFFEQDEETGLTILTGSVRIRQSGGFLNADKVTLHRNLETGEYKKTVAVGNVEMRDKDIFATCEHAIIDHVEDIVELSENVVVLQNEDRLEAKQFMFNRRTGKRTGKGDVKFRVRMSGNSQGNNDASSNKSE</sequence>
<organism evidence="3">
    <name type="scientific">marine metagenome</name>
    <dbReference type="NCBI Taxonomy" id="408172"/>
    <lineage>
        <taxon>unclassified sequences</taxon>
        <taxon>metagenomes</taxon>
        <taxon>ecological metagenomes</taxon>
    </lineage>
</organism>
<reference evidence="3" key="1">
    <citation type="submission" date="2018-05" db="EMBL/GenBank/DDBJ databases">
        <authorList>
            <person name="Lanie J.A."/>
            <person name="Ng W.-L."/>
            <person name="Kazmierczak K.M."/>
            <person name="Andrzejewski T.M."/>
            <person name="Davidsen T.M."/>
            <person name="Wayne K.J."/>
            <person name="Tettelin H."/>
            <person name="Glass J.I."/>
            <person name="Rusch D."/>
            <person name="Podicherti R."/>
            <person name="Tsui H.-C.T."/>
            <person name="Winkler M.E."/>
        </authorList>
    </citation>
    <scope>NUCLEOTIDE SEQUENCE</scope>
</reference>
<name>A0A382PJ60_9ZZZZ</name>
<protein>
    <recommendedName>
        <fullName evidence="2">Organic solvent tolerance-like N-terminal domain-containing protein</fullName>
    </recommendedName>
</protein>
<feature type="region of interest" description="Disordered" evidence="1">
    <location>
        <begin position="166"/>
        <end position="185"/>
    </location>
</feature>
<dbReference type="EMBL" id="UINC01106978">
    <property type="protein sequence ID" value="SVC72012.1"/>
    <property type="molecule type" value="Genomic_DNA"/>
</dbReference>
<proteinExistence type="predicted"/>
<dbReference type="InterPro" id="IPR005653">
    <property type="entry name" value="OstA-like_N"/>
</dbReference>
<evidence type="ECO:0000313" key="3">
    <source>
        <dbReference type="EMBL" id="SVC72012.1"/>
    </source>
</evidence>
<accession>A0A382PJ60</accession>
<feature type="domain" description="Organic solvent tolerance-like N-terminal" evidence="2">
    <location>
        <begin position="53"/>
        <end position="155"/>
    </location>
</feature>
<feature type="compositionally biased region" description="Polar residues" evidence="1">
    <location>
        <begin position="170"/>
        <end position="185"/>
    </location>
</feature>
<dbReference type="Gene3D" id="2.60.450.10">
    <property type="entry name" value="Lipopolysaccharide (LPS) transport protein A like domain"/>
    <property type="match status" value="1"/>
</dbReference>
<dbReference type="Pfam" id="PF03968">
    <property type="entry name" value="LptD_N"/>
    <property type="match status" value="1"/>
</dbReference>
<evidence type="ECO:0000259" key="2">
    <source>
        <dbReference type="Pfam" id="PF03968"/>
    </source>
</evidence>
<feature type="non-terminal residue" evidence="3">
    <location>
        <position position="1"/>
    </location>
</feature>
<dbReference type="AlphaFoldDB" id="A0A382PJ60"/>
<evidence type="ECO:0000256" key="1">
    <source>
        <dbReference type="SAM" id="MobiDB-lite"/>
    </source>
</evidence>
<gene>
    <name evidence="3" type="ORF">METZ01_LOCUS324866</name>
</gene>